<protein>
    <submittedName>
        <fullName evidence="3">Uncharacterized protein</fullName>
    </submittedName>
</protein>
<accession>A0A399RKN3</accession>
<keyword evidence="2" id="KW-0472">Membrane</keyword>
<dbReference type="RefSeq" id="WP_119452583.1">
    <property type="nucleotide sequence ID" value="NZ_QWGA01000003.1"/>
</dbReference>
<feature type="transmembrane region" description="Helical" evidence="2">
    <location>
        <begin position="87"/>
        <end position="107"/>
    </location>
</feature>
<feature type="region of interest" description="Disordered" evidence="1">
    <location>
        <begin position="169"/>
        <end position="192"/>
    </location>
</feature>
<proteinExistence type="predicted"/>
<evidence type="ECO:0000256" key="2">
    <source>
        <dbReference type="SAM" id="Phobius"/>
    </source>
</evidence>
<keyword evidence="2" id="KW-1133">Transmembrane helix</keyword>
<dbReference type="EMBL" id="QWGA01000003">
    <property type="protein sequence ID" value="RIJ31083.1"/>
    <property type="molecule type" value="Genomic_DNA"/>
</dbReference>
<organism evidence="3 4">
    <name type="scientific">Henriciella algicola</name>
    <dbReference type="NCBI Taxonomy" id="1608422"/>
    <lineage>
        <taxon>Bacteria</taxon>
        <taxon>Pseudomonadati</taxon>
        <taxon>Pseudomonadota</taxon>
        <taxon>Alphaproteobacteria</taxon>
        <taxon>Hyphomonadales</taxon>
        <taxon>Hyphomonadaceae</taxon>
        <taxon>Henriciella</taxon>
    </lineage>
</organism>
<dbReference type="AlphaFoldDB" id="A0A399RKN3"/>
<evidence type="ECO:0000313" key="3">
    <source>
        <dbReference type="EMBL" id="RIJ31083.1"/>
    </source>
</evidence>
<name>A0A399RKN3_9PROT</name>
<gene>
    <name evidence="3" type="ORF">D1222_02110</name>
</gene>
<sequence length="192" mass="20670">MANDEGAASTADRLWREAMHLFSNFRGMRPRRSWASGLSVGTGPKRLERLTGSKGAAQLMPKLKKLSDRELVIFRTYARINLEQAEAAMRLSLIANITIPVGFLVILNQFFPGTVQALFDYAGVEAMLGGIAAAAVILLLLIWYSYAGVFQARDISHLAAIAAARRGASASDDEGHGNGDEAGPLEAVEPLL</sequence>
<evidence type="ECO:0000313" key="4">
    <source>
        <dbReference type="Proteomes" id="UP000265845"/>
    </source>
</evidence>
<comment type="caution">
    <text evidence="3">The sequence shown here is derived from an EMBL/GenBank/DDBJ whole genome shotgun (WGS) entry which is preliminary data.</text>
</comment>
<dbReference type="Proteomes" id="UP000265845">
    <property type="component" value="Unassembled WGS sequence"/>
</dbReference>
<dbReference type="OrthoDB" id="9831116at2"/>
<feature type="transmembrane region" description="Helical" evidence="2">
    <location>
        <begin position="127"/>
        <end position="146"/>
    </location>
</feature>
<reference evidence="3 4" key="1">
    <citation type="submission" date="2018-08" db="EMBL/GenBank/DDBJ databases">
        <title>Henriciella mobilis sp. nov., isolated from seawater.</title>
        <authorList>
            <person name="Cheng H."/>
            <person name="Wu Y.-H."/>
            <person name="Xu X.-W."/>
            <person name="Guo L.-L."/>
        </authorList>
    </citation>
    <scope>NUCLEOTIDE SEQUENCE [LARGE SCALE GENOMIC DNA]</scope>
    <source>
        <strain evidence="3 4">CCUG67844</strain>
    </source>
</reference>
<evidence type="ECO:0000256" key="1">
    <source>
        <dbReference type="SAM" id="MobiDB-lite"/>
    </source>
</evidence>
<keyword evidence="2" id="KW-0812">Transmembrane</keyword>
<keyword evidence="4" id="KW-1185">Reference proteome</keyword>